<dbReference type="RefSeq" id="XP_005648867.1">
    <property type="nucleotide sequence ID" value="XM_005648810.1"/>
</dbReference>
<gene>
    <name evidence="1" type="ORF">COCSUDRAFT_53292</name>
</gene>
<dbReference type="eggNOG" id="ENOG502SP0A">
    <property type="taxonomic scope" value="Eukaryota"/>
</dbReference>
<dbReference type="Proteomes" id="UP000007264">
    <property type="component" value="Unassembled WGS sequence"/>
</dbReference>
<evidence type="ECO:0000313" key="1">
    <source>
        <dbReference type="EMBL" id="EIE24323.1"/>
    </source>
</evidence>
<name>I0Z104_COCSC</name>
<sequence>MRSTGVYFQAFGTLPPKLHSYKTFPRCRHQPIRASSGFGYEDQVVATPALGNRVEAWLKTPVDILTFGPRAAVGALLSLPQRAQTLQQDLDRINMLLQDPRPLEDKRDELAKEVEGTLVEFVEKGAGIEADVLANLTAALPPEIKDSLPQELRSALGRSGAPAASAASAYDAPVVEYAPMPAATLVTNQIAAEMTDLREAVRELRGAIDTLAVNLDPAQDKVLRLNVREARNSAALRLQQLSPATMASSDESIGAAISEAAALLADVDSLGV</sequence>
<dbReference type="AlphaFoldDB" id="I0Z104"/>
<accession>I0Z104</accession>
<dbReference type="KEGG" id="csl:COCSUDRAFT_53292"/>
<comment type="caution">
    <text evidence="1">The sequence shown here is derived from an EMBL/GenBank/DDBJ whole genome shotgun (WGS) entry which is preliminary data.</text>
</comment>
<dbReference type="OrthoDB" id="531380at2759"/>
<keyword evidence="2" id="KW-1185">Reference proteome</keyword>
<proteinExistence type="predicted"/>
<dbReference type="GeneID" id="17042321"/>
<reference evidence="1 2" key="1">
    <citation type="journal article" date="2012" name="Genome Biol.">
        <title>The genome of the polar eukaryotic microalga coccomyxa subellipsoidea reveals traits of cold adaptation.</title>
        <authorList>
            <person name="Blanc G."/>
            <person name="Agarkova I."/>
            <person name="Grimwood J."/>
            <person name="Kuo A."/>
            <person name="Brueggeman A."/>
            <person name="Dunigan D."/>
            <person name="Gurnon J."/>
            <person name="Ladunga I."/>
            <person name="Lindquist E."/>
            <person name="Lucas S."/>
            <person name="Pangilinan J."/>
            <person name="Proschold T."/>
            <person name="Salamov A."/>
            <person name="Schmutz J."/>
            <person name="Weeks D."/>
            <person name="Yamada T."/>
            <person name="Claverie J.M."/>
            <person name="Grigoriev I."/>
            <person name="Van Etten J."/>
            <person name="Lomsadze A."/>
            <person name="Borodovsky M."/>
        </authorList>
    </citation>
    <scope>NUCLEOTIDE SEQUENCE [LARGE SCALE GENOMIC DNA]</scope>
    <source>
        <strain evidence="1 2">C-169</strain>
    </source>
</reference>
<protein>
    <submittedName>
        <fullName evidence="1">Uncharacterized protein</fullName>
    </submittedName>
</protein>
<evidence type="ECO:0000313" key="2">
    <source>
        <dbReference type="Proteomes" id="UP000007264"/>
    </source>
</evidence>
<dbReference type="EMBL" id="AGSI01000006">
    <property type="protein sequence ID" value="EIE24323.1"/>
    <property type="molecule type" value="Genomic_DNA"/>
</dbReference>
<organism evidence="1 2">
    <name type="scientific">Coccomyxa subellipsoidea (strain C-169)</name>
    <name type="common">Green microalga</name>
    <dbReference type="NCBI Taxonomy" id="574566"/>
    <lineage>
        <taxon>Eukaryota</taxon>
        <taxon>Viridiplantae</taxon>
        <taxon>Chlorophyta</taxon>
        <taxon>core chlorophytes</taxon>
        <taxon>Trebouxiophyceae</taxon>
        <taxon>Trebouxiophyceae incertae sedis</taxon>
        <taxon>Coccomyxaceae</taxon>
        <taxon>Coccomyxa</taxon>
        <taxon>Coccomyxa subellipsoidea</taxon>
    </lineage>
</organism>